<comment type="caution">
    <text evidence="2">The sequence shown here is derived from an EMBL/GenBank/DDBJ whole genome shotgun (WGS) entry which is preliminary data.</text>
</comment>
<reference evidence="2" key="1">
    <citation type="submission" date="2020-06" db="EMBL/GenBank/DDBJ databases">
        <authorList>
            <person name="Li T."/>
            <person name="Hu X."/>
            <person name="Zhang T."/>
            <person name="Song X."/>
            <person name="Zhang H."/>
            <person name="Dai N."/>
            <person name="Sheng W."/>
            <person name="Hou X."/>
            <person name="Wei L."/>
        </authorList>
    </citation>
    <scope>NUCLEOTIDE SEQUENCE</scope>
    <source>
        <strain evidence="2">KEN8</strain>
        <tissue evidence="2">Leaf</tissue>
    </source>
</reference>
<name>A0AAW2PAR4_9LAMI</name>
<evidence type="ECO:0000313" key="2">
    <source>
        <dbReference type="EMBL" id="KAL0352058.1"/>
    </source>
</evidence>
<proteinExistence type="predicted"/>
<protein>
    <recommendedName>
        <fullName evidence="1">Reverse transcriptase zinc-binding domain-containing protein</fullName>
    </recommendedName>
</protein>
<dbReference type="AlphaFoldDB" id="A0AAW2PAR4"/>
<organism evidence="2">
    <name type="scientific">Sesamum calycinum</name>
    <dbReference type="NCBI Taxonomy" id="2727403"/>
    <lineage>
        <taxon>Eukaryota</taxon>
        <taxon>Viridiplantae</taxon>
        <taxon>Streptophyta</taxon>
        <taxon>Embryophyta</taxon>
        <taxon>Tracheophyta</taxon>
        <taxon>Spermatophyta</taxon>
        <taxon>Magnoliopsida</taxon>
        <taxon>eudicotyledons</taxon>
        <taxon>Gunneridae</taxon>
        <taxon>Pentapetalae</taxon>
        <taxon>asterids</taxon>
        <taxon>lamiids</taxon>
        <taxon>Lamiales</taxon>
        <taxon>Pedaliaceae</taxon>
        <taxon>Sesamum</taxon>
    </lineage>
</organism>
<dbReference type="Pfam" id="PF13966">
    <property type="entry name" value="zf-RVT"/>
    <property type="match status" value="1"/>
</dbReference>
<reference evidence="2" key="2">
    <citation type="journal article" date="2024" name="Plant">
        <title>Genomic evolution and insights into agronomic trait innovations of Sesamum species.</title>
        <authorList>
            <person name="Miao H."/>
            <person name="Wang L."/>
            <person name="Qu L."/>
            <person name="Liu H."/>
            <person name="Sun Y."/>
            <person name="Le M."/>
            <person name="Wang Q."/>
            <person name="Wei S."/>
            <person name="Zheng Y."/>
            <person name="Lin W."/>
            <person name="Duan Y."/>
            <person name="Cao H."/>
            <person name="Xiong S."/>
            <person name="Wang X."/>
            <person name="Wei L."/>
            <person name="Li C."/>
            <person name="Ma Q."/>
            <person name="Ju M."/>
            <person name="Zhao R."/>
            <person name="Li G."/>
            <person name="Mu C."/>
            <person name="Tian Q."/>
            <person name="Mei H."/>
            <person name="Zhang T."/>
            <person name="Gao T."/>
            <person name="Zhang H."/>
        </authorList>
    </citation>
    <scope>NUCLEOTIDE SEQUENCE</scope>
    <source>
        <strain evidence="2">KEN8</strain>
    </source>
</reference>
<feature type="domain" description="Reverse transcriptase zinc-binding" evidence="1">
    <location>
        <begin position="88"/>
        <end position="143"/>
    </location>
</feature>
<accession>A0AAW2PAR4</accession>
<dbReference type="InterPro" id="IPR026960">
    <property type="entry name" value="RVT-Znf"/>
</dbReference>
<evidence type="ECO:0000259" key="1">
    <source>
        <dbReference type="Pfam" id="PF13966"/>
    </source>
</evidence>
<gene>
    <name evidence="2" type="ORF">Scaly_1594500</name>
</gene>
<dbReference type="EMBL" id="JACGWM010000009">
    <property type="protein sequence ID" value="KAL0352058.1"/>
    <property type="molecule type" value="Genomic_DNA"/>
</dbReference>
<sequence>MALKLDVNKVYDKVEWSFLEQVMPKLECGAGELSRSIWVIAICWGSPTIAHLLFADDTLIFSQASLEASQVFWEQDVIVWHHTRSGIFSIHSAYHLACSLENSPCSSPRRQSEQAWWRKLWQARLPNKVKVFMWRACCNALPTGLGFWVVSPPDGFVKVLSEARRWGDGRGYGGTRGCSFGSMQRRTCNQVAHFLAQSARSNDEGDVVHPAVASLVIMDNLS</sequence>